<accession>A0A3E0H969</accession>
<keyword evidence="4" id="KW-1185">Reference proteome</keyword>
<evidence type="ECO:0000256" key="2">
    <source>
        <dbReference type="SAM" id="Phobius"/>
    </source>
</evidence>
<comment type="caution">
    <text evidence="3">The sequence shown here is derived from an EMBL/GenBank/DDBJ whole genome shotgun (WGS) entry which is preliminary data.</text>
</comment>
<dbReference type="RefSeq" id="WP_116207295.1">
    <property type="nucleotide sequence ID" value="NZ_QUNR01000001.1"/>
</dbReference>
<feature type="transmembrane region" description="Helical" evidence="2">
    <location>
        <begin position="69"/>
        <end position="96"/>
    </location>
</feature>
<evidence type="ECO:0000313" key="4">
    <source>
        <dbReference type="Proteomes" id="UP000256774"/>
    </source>
</evidence>
<gene>
    <name evidence="3" type="ORF">DFR26_0444</name>
</gene>
<dbReference type="EMBL" id="QUNR01000001">
    <property type="protein sequence ID" value="REH40245.1"/>
    <property type="molecule type" value="Genomic_DNA"/>
</dbReference>
<evidence type="ECO:0000256" key="1">
    <source>
        <dbReference type="SAM" id="MobiDB-lite"/>
    </source>
</evidence>
<feature type="transmembrane region" description="Helical" evidence="2">
    <location>
        <begin position="38"/>
        <end position="63"/>
    </location>
</feature>
<dbReference type="OrthoDB" id="7063348at2"/>
<sequence length="159" mass="17236">MRSVSLHPIALVLLILRVAALSAWLVGELHWGPLMAGIVAVLGSLYLPLAATILGCFGAVQVWGWPVWVAVLVFLPGVVMAIAALMGIGAAGLMAWRKPEVRQAFRWARGQRAAQQERYTRASSTPEDEPTYTNRRPKQPASGRTLEGEVISSRVDPPT</sequence>
<protein>
    <submittedName>
        <fullName evidence="3">Uncharacterized protein</fullName>
    </submittedName>
</protein>
<dbReference type="AlphaFoldDB" id="A0A3E0H969"/>
<keyword evidence="2" id="KW-0472">Membrane</keyword>
<dbReference type="Proteomes" id="UP000256774">
    <property type="component" value="Unassembled WGS sequence"/>
</dbReference>
<reference evidence="3 4" key="1">
    <citation type="submission" date="2018-08" db="EMBL/GenBank/DDBJ databases">
        <title>Genomic Encyclopedia of Type Strains, Phase IV (KMG-IV): sequencing the most valuable type-strain genomes for metagenomic binning, comparative biology and taxonomic classification.</title>
        <authorList>
            <person name="Goeker M."/>
        </authorList>
    </citation>
    <scope>NUCLEOTIDE SEQUENCE [LARGE SCALE GENOMIC DNA]</scope>
    <source>
        <strain evidence="3 4">DSM 26022</strain>
    </source>
</reference>
<proteinExistence type="predicted"/>
<name>A0A3E0H969_9GAMM</name>
<organism evidence="3 4">
    <name type="scientific">Paraperlucidibaca baekdonensis</name>
    <dbReference type="NCBI Taxonomy" id="748120"/>
    <lineage>
        <taxon>Bacteria</taxon>
        <taxon>Pseudomonadati</taxon>
        <taxon>Pseudomonadota</taxon>
        <taxon>Gammaproteobacteria</taxon>
        <taxon>Moraxellales</taxon>
        <taxon>Moraxellaceae</taxon>
        <taxon>Paraperlucidibaca</taxon>
    </lineage>
</organism>
<feature type="region of interest" description="Disordered" evidence="1">
    <location>
        <begin position="112"/>
        <end position="159"/>
    </location>
</feature>
<evidence type="ECO:0000313" key="3">
    <source>
        <dbReference type="EMBL" id="REH40245.1"/>
    </source>
</evidence>
<keyword evidence="2" id="KW-1133">Transmembrane helix</keyword>
<feature type="transmembrane region" description="Helical" evidence="2">
    <location>
        <begin position="6"/>
        <end position="26"/>
    </location>
</feature>
<keyword evidence="2" id="KW-0812">Transmembrane</keyword>